<dbReference type="Gene3D" id="2.60.40.630">
    <property type="entry name" value="STAT transcription factor, DNA-binding domain"/>
    <property type="match status" value="1"/>
</dbReference>
<feature type="non-terminal residue" evidence="14">
    <location>
        <position position="1"/>
    </location>
</feature>
<dbReference type="GO" id="GO:0007166">
    <property type="term" value="P:cell surface receptor signaling pathway"/>
    <property type="evidence" value="ECO:0007669"/>
    <property type="project" value="UniProtKB-ARBA"/>
</dbReference>
<evidence type="ECO:0000256" key="5">
    <source>
        <dbReference type="ARBA" id="ARBA00022553"/>
    </source>
</evidence>
<keyword evidence="4" id="KW-0963">Cytoplasm</keyword>
<reference evidence="14" key="1">
    <citation type="journal article" date="2019" name="bioRxiv">
        <title>The Genome of the Zebra Mussel, Dreissena polymorpha: A Resource for Invasive Species Research.</title>
        <authorList>
            <person name="McCartney M.A."/>
            <person name="Auch B."/>
            <person name="Kono T."/>
            <person name="Mallez S."/>
            <person name="Zhang Y."/>
            <person name="Obille A."/>
            <person name="Becker A."/>
            <person name="Abrahante J.E."/>
            <person name="Garbe J."/>
            <person name="Badalamenti J.P."/>
            <person name="Herman A."/>
            <person name="Mangelson H."/>
            <person name="Liachko I."/>
            <person name="Sullivan S."/>
            <person name="Sone E.D."/>
            <person name="Koren S."/>
            <person name="Silverstein K.A.T."/>
            <person name="Beckman K.B."/>
            <person name="Gohl D.M."/>
        </authorList>
    </citation>
    <scope>NUCLEOTIDE SEQUENCE</scope>
    <source>
        <strain evidence="14">Duluth1</strain>
        <tissue evidence="14">Whole animal</tissue>
    </source>
</reference>
<dbReference type="InterPro" id="IPR013800">
    <property type="entry name" value="STAT_TF_alpha"/>
</dbReference>
<dbReference type="Gene3D" id="1.10.238.10">
    <property type="entry name" value="EF-hand"/>
    <property type="match status" value="1"/>
</dbReference>
<comment type="caution">
    <text evidence="14">The sequence shown here is derived from an EMBL/GenBank/DDBJ whole genome shotgun (WGS) entry which is preliminary data.</text>
</comment>
<keyword evidence="6 12" id="KW-0727">SH2 domain</keyword>
<dbReference type="SUPFAM" id="SSF47655">
    <property type="entry name" value="STAT"/>
    <property type="match status" value="1"/>
</dbReference>
<evidence type="ECO:0000256" key="2">
    <source>
        <dbReference type="ARBA" id="ARBA00004496"/>
    </source>
</evidence>
<dbReference type="InterPro" id="IPR008967">
    <property type="entry name" value="p53-like_TF_DNA-bd_sf"/>
</dbReference>
<keyword evidence="15" id="KW-1185">Reference proteome</keyword>
<protein>
    <recommendedName>
        <fullName evidence="13">SH2 domain-containing protein</fullName>
    </recommendedName>
</protein>
<evidence type="ECO:0000256" key="4">
    <source>
        <dbReference type="ARBA" id="ARBA00022490"/>
    </source>
</evidence>
<dbReference type="Gene3D" id="1.20.1050.20">
    <property type="entry name" value="STAT transcription factor, all-alpha domain"/>
    <property type="match status" value="1"/>
</dbReference>
<dbReference type="GO" id="GO:0005737">
    <property type="term" value="C:cytoplasm"/>
    <property type="evidence" value="ECO:0007669"/>
    <property type="project" value="UniProtKB-SubCell"/>
</dbReference>
<dbReference type="SUPFAM" id="SSF49417">
    <property type="entry name" value="p53-like transcription factors"/>
    <property type="match status" value="1"/>
</dbReference>
<dbReference type="SMART" id="SM00252">
    <property type="entry name" value="SH2"/>
    <property type="match status" value="1"/>
</dbReference>
<dbReference type="Pfam" id="PF01017">
    <property type="entry name" value="STAT_alpha"/>
    <property type="match status" value="1"/>
</dbReference>
<dbReference type="GO" id="GO:0000977">
    <property type="term" value="F:RNA polymerase II transcription regulatory region sequence-specific DNA binding"/>
    <property type="evidence" value="ECO:0007669"/>
    <property type="project" value="UniProtKB-ARBA"/>
</dbReference>
<dbReference type="InterPro" id="IPR001217">
    <property type="entry name" value="STAT"/>
</dbReference>
<dbReference type="FunFam" id="2.60.40.630:FF:000003">
    <property type="entry name" value="Signal transducer and transcription activator 6"/>
    <property type="match status" value="1"/>
</dbReference>
<reference evidence="14" key="2">
    <citation type="submission" date="2020-11" db="EMBL/GenBank/DDBJ databases">
        <authorList>
            <person name="McCartney M.A."/>
            <person name="Auch B."/>
            <person name="Kono T."/>
            <person name="Mallez S."/>
            <person name="Becker A."/>
            <person name="Gohl D.M."/>
            <person name="Silverstein K.A.T."/>
            <person name="Koren S."/>
            <person name="Bechman K.B."/>
            <person name="Herman A."/>
            <person name="Abrahante J.E."/>
            <person name="Garbe J."/>
        </authorList>
    </citation>
    <scope>NUCLEOTIDE SEQUENCE</scope>
    <source>
        <strain evidence="14">Duluth1</strain>
        <tissue evidence="14">Whole animal</tissue>
    </source>
</reference>
<dbReference type="InterPro" id="IPR015988">
    <property type="entry name" value="STAT_TF_CC"/>
</dbReference>
<dbReference type="Pfam" id="PF02864">
    <property type="entry name" value="STAT_bind"/>
    <property type="match status" value="1"/>
</dbReference>
<dbReference type="EMBL" id="JAIWYP010000015">
    <property type="protein sequence ID" value="KAH3704405.1"/>
    <property type="molecule type" value="Genomic_DNA"/>
</dbReference>
<keyword evidence="11" id="KW-0539">Nucleus</keyword>
<comment type="similarity">
    <text evidence="3">Belongs to the transcription factor STAT family.</text>
</comment>
<evidence type="ECO:0000259" key="13">
    <source>
        <dbReference type="PROSITE" id="PS50001"/>
    </source>
</evidence>
<dbReference type="Proteomes" id="UP000828390">
    <property type="component" value="Unassembled WGS sequence"/>
</dbReference>
<dbReference type="GO" id="GO:0005634">
    <property type="term" value="C:nucleus"/>
    <property type="evidence" value="ECO:0007669"/>
    <property type="project" value="UniProtKB-SubCell"/>
</dbReference>
<dbReference type="InterPro" id="IPR048988">
    <property type="entry name" value="STAT_linker"/>
</dbReference>
<dbReference type="InterPro" id="IPR013801">
    <property type="entry name" value="STAT_TF_DNA-bd"/>
</dbReference>
<keyword evidence="7" id="KW-0805">Transcription regulation</keyword>
<dbReference type="InterPro" id="IPR000980">
    <property type="entry name" value="SH2"/>
</dbReference>
<gene>
    <name evidence="14" type="ORF">DPMN_079460</name>
</gene>
<evidence type="ECO:0000256" key="9">
    <source>
        <dbReference type="ARBA" id="ARBA00023159"/>
    </source>
</evidence>
<accession>A0A9D3YT53</accession>
<evidence type="ECO:0000256" key="3">
    <source>
        <dbReference type="ARBA" id="ARBA00005586"/>
    </source>
</evidence>
<dbReference type="FunFam" id="3.30.505.10:FF:000057">
    <property type="entry name" value="Signal transducer and activator of transcription"/>
    <property type="match status" value="1"/>
</dbReference>
<evidence type="ECO:0000256" key="1">
    <source>
        <dbReference type="ARBA" id="ARBA00004123"/>
    </source>
</evidence>
<dbReference type="PANTHER" id="PTHR11801">
    <property type="entry name" value="SIGNAL TRANSDUCER AND ACTIVATOR OF TRANSCRIPTION"/>
    <property type="match status" value="1"/>
</dbReference>
<dbReference type="PROSITE" id="PS50001">
    <property type="entry name" value="SH2"/>
    <property type="match status" value="1"/>
</dbReference>
<feature type="domain" description="SH2" evidence="13">
    <location>
        <begin position="312"/>
        <end position="412"/>
    </location>
</feature>
<evidence type="ECO:0000256" key="12">
    <source>
        <dbReference type="PROSITE-ProRule" id="PRU00191"/>
    </source>
</evidence>
<evidence type="ECO:0000313" key="14">
    <source>
        <dbReference type="EMBL" id="KAH3704405.1"/>
    </source>
</evidence>
<dbReference type="InterPro" id="IPR012345">
    <property type="entry name" value="STAT_TF_DNA-bd_N"/>
</dbReference>
<evidence type="ECO:0000256" key="6">
    <source>
        <dbReference type="ARBA" id="ARBA00022999"/>
    </source>
</evidence>
<comment type="subcellular location">
    <subcellularLocation>
        <location evidence="2">Cytoplasm</location>
    </subcellularLocation>
    <subcellularLocation>
        <location evidence="1">Nucleus</location>
    </subcellularLocation>
</comment>
<evidence type="ECO:0000256" key="7">
    <source>
        <dbReference type="ARBA" id="ARBA00023015"/>
    </source>
</evidence>
<name>A0A9D3YT53_DREPO</name>
<organism evidence="14 15">
    <name type="scientific">Dreissena polymorpha</name>
    <name type="common">Zebra mussel</name>
    <name type="synonym">Mytilus polymorpha</name>
    <dbReference type="NCBI Taxonomy" id="45954"/>
    <lineage>
        <taxon>Eukaryota</taxon>
        <taxon>Metazoa</taxon>
        <taxon>Spiralia</taxon>
        <taxon>Lophotrochozoa</taxon>
        <taxon>Mollusca</taxon>
        <taxon>Bivalvia</taxon>
        <taxon>Autobranchia</taxon>
        <taxon>Heteroconchia</taxon>
        <taxon>Euheterodonta</taxon>
        <taxon>Imparidentia</taxon>
        <taxon>Neoheterodontei</taxon>
        <taxon>Myida</taxon>
        <taxon>Dreissenoidea</taxon>
        <taxon>Dreissenidae</taxon>
        <taxon>Dreissena</taxon>
    </lineage>
</organism>
<evidence type="ECO:0000256" key="8">
    <source>
        <dbReference type="ARBA" id="ARBA00023125"/>
    </source>
</evidence>
<keyword evidence="10" id="KW-0804">Transcription</keyword>
<dbReference type="GO" id="GO:0001228">
    <property type="term" value="F:DNA-binding transcription activator activity, RNA polymerase II-specific"/>
    <property type="evidence" value="ECO:0007669"/>
    <property type="project" value="UniProtKB-ARBA"/>
</dbReference>
<dbReference type="Pfam" id="PF21354">
    <property type="entry name" value="STAT_linker"/>
    <property type="match status" value="1"/>
</dbReference>
<evidence type="ECO:0000256" key="11">
    <source>
        <dbReference type="ARBA" id="ARBA00023242"/>
    </source>
</evidence>
<dbReference type="CDD" id="cd09919">
    <property type="entry name" value="SH2_STAT_family"/>
    <property type="match status" value="1"/>
</dbReference>
<sequence>CESLADLIWRNRQQILRVDSLRQQLPIEVPEGYSDIQPELNQAVTSLLSSLVTSTFIVEQQPPQVLKTSARFSATVRLLVGGKLNLNMFPPRVKATIISEQQAKILLQNVEPPRGQKCGEILNNEGQMDFHNATGQLSVVFRNMTLKNIKRADKRGGETVAEEKFCIHFTSEFNVGGNELKFQVWTLSLPVIVTVHGNQECQATATFIWDNQFSEPGRIPFQVPDSAPWIEVAKMLSTKFHQMTGRALTEDNLRYIGTKLFGQTGNMPPDPTKIQIRWHQFNRENLPGRNFTFWEWFWAVAKLVKEQLKSPWMDGLIIGFMDRQESNDMLLTKPNGTFLLRFSDTTLGGITIAWVANSNENVDRQVWNLAPFTIKDFAIRGLADRIKDLPALVNLYPDTPKNDAFAKYFTPATDPNQEQSGYVKSTLVLTVLDGQSLGAHGGGTSYYDVHTPLDGANPLSPGSDCWSSAMTPRPENATACGDTMMDDGSRDLPVTVGDLADTDFNNIKDWLLSIGSKAQPDVM</sequence>
<keyword evidence="9" id="KW-0010">Activator</keyword>
<evidence type="ECO:0000256" key="10">
    <source>
        <dbReference type="ARBA" id="ARBA00023163"/>
    </source>
</evidence>
<proteinExistence type="inferred from homology"/>
<dbReference type="Pfam" id="PF00017">
    <property type="entry name" value="SH2"/>
    <property type="match status" value="1"/>
</dbReference>
<dbReference type="FunFam" id="1.10.238.10:FF:000029">
    <property type="entry name" value="Signal transducer and transcription activator 6"/>
    <property type="match status" value="1"/>
</dbReference>
<dbReference type="InterPro" id="IPR036860">
    <property type="entry name" value="SH2_dom_sf"/>
</dbReference>
<dbReference type="SUPFAM" id="SSF55550">
    <property type="entry name" value="SH2 domain"/>
    <property type="match status" value="1"/>
</dbReference>
<dbReference type="Gene3D" id="3.30.505.10">
    <property type="entry name" value="SH2 domain"/>
    <property type="match status" value="1"/>
</dbReference>
<keyword evidence="5" id="KW-0597">Phosphoprotein</keyword>
<dbReference type="AlphaFoldDB" id="A0A9D3YT53"/>
<keyword evidence="8" id="KW-0238">DNA-binding</keyword>
<evidence type="ECO:0000313" key="15">
    <source>
        <dbReference type="Proteomes" id="UP000828390"/>
    </source>
</evidence>